<dbReference type="GO" id="GO:2001070">
    <property type="term" value="F:starch binding"/>
    <property type="evidence" value="ECO:0007669"/>
    <property type="project" value="InterPro"/>
</dbReference>
<protein>
    <submittedName>
        <fullName evidence="2">Putative carbohydrate-binding protein with CBM48</fullName>
    </submittedName>
</protein>
<evidence type="ECO:0000313" key="3">
    <source>
        <dbReference type="Proteomes" id="UP000269412"/>
    </source>
</evidence>
<dbReference type="PROSITE" id="PS51166">
    <property type="entry name" value="CBM20"/>
    <property type="match status" value="1"/>
</dbReference>
<dbReference type="SMART" id="SM01065">
    <property type="entry name" value="CBM_2"/>
    <property type="match status" value="1"/>
</dbReference>
<dbReference type="EMBL" id="RBIQ01000011">
    <property type="protein sequence ID" value="RKR07726.1"/>
    <property type="molecule type" value="Genomic_DNA"/>
</dbReference>
<comment type="caution">
    <text evidence="2">The sequence shown here is derived from an EMBL/GenBank/DDBJ whole genome shotgun (WGS) entry which is preliminary data.</text>
</comment>
<dbReference type="CDD" id="cd07184">
    <property type="entry name" value="E_set_Isoamylase_like_N"/>
    <property type="match status" value="1"/>
</dbReference>
<dbReference type="GO" id="GO:0005975">
    <property type="term" value="P:carbohydrate metabolic process"/>
    <property type="evidence" value="ECO:0007669"/>
    <property type="project" value="InterPro"/>
</dbReference>
<proteinExistence type="predicted"/>
<organism evidence="2 3">
    <name type="scientific">Maribacter vaceletii</name>
    <dbReference type="NCBI Taxonomy" id="1206816"/>
    <lineage>
        <taxon>Bacteria</taxon>
        <taxon>Pseudomonadati</taxon>
        <taxon>Bacteroidota</taxon>
        <taxon>Flavobacteriia</taxon>
        <taxon>Flavobacteriales</taxon>
        <taxon>Flavobacteriaceae</taxon>
        <taxon>Maribacter</taxon>
    </lineage>
</organism>
<dbReference type="InterPro" id="IPR004193">
    <property type="entry name" value="Glyco_hydro_13_N"/>
</dbReference>
<accession>A0A495DSU1</accession>
<dbReference type="OrthoDB" id="5451596at2"/>
<dbReference type="RefSeq" id="WP_121068911.1">
    <property type="nucleotide sequence ID" value="NZ_RBIQ01000011.1"/>
</dbReference>
<dbReference type="Gene3D" id="2.60.40.10">
    <property type="entry name" value="Immunoglobulins"/>
    <property type="match status" value="1"/>
</dbReference>
<dbReference type="Proteomes" id="UP000269412">
    <property type="component" value="Unassembled WGS sequence"/>
</dbReference>
<dbReference type="InterPro" id="IPR002044">
    <property type="entry name" value="CBM20"/>
</dbReference>
<dbReference type="SUPFAM" id="SSF81296">
    <property type="entry name" value="E set domains"/>
    <property type="match status" value="1"/>
</dbReference>
<evidence type="ECO:0000313" key="2">
    <source>
        <dbReference type="EMBL" id="RKR07726.1"/>
    </source>
</evidence>
<dbReference type="InterPro" id="IPR013783">
    <property type="entry name" value="Ig-like_fold"/>
</dbReference>
<dbReference type="Pfam" id="PF02922">
    <property type="entry name" value="CBM_48"/>
    <property type="match status" value="1"/>
</dbReference>
<reference evidence="2 3" key="1">
    <citation type="submission" date="2018-10" db="EMBL/GenBank/DDBJ databases">
        <title>Genomic Encyclopedia of Archaeal and Bacterial Type Strains, Phase II (KMG-II): from individual species to whole genera.</title>
        <authorList>
            <person name="Goeker M."/>
        </authorList>
    </citation>
    <scope>NUCLEOTIDE SEQUENCE [LARGE SCALE GENOMIC DNA]</scope>
    <source>
        <strain evidence="2 3">DSM 25230</strain>
    </source>
</reference>
<dbReference type="AlphaFoldDB" id="A0A495DSU1"/>
<name>A0A495DSU1_9FLAO</name>
<sequence>MAVVKKYLKSKPVCKVTFTVPATEAKKVEVVGDFNNWKPKGATLKKLKNGTFKGTFDLPKENSFEYKYIIDGAYVNEAEADRYQWNDFAGSENAVLEL</sequence>
<gene>
    <name evidence="2" type="ORF">CLV91_2908</name>
</gene>
<dbReference type="GO" id="GO:0004553">
    <property type="term" value="F:hydrolase activity, hydrolyzing O-glycosyl compounds"/>
    <property type="evidence" value="ECO:0007669"/>
    <property type="project" value="InterPro"/>
</dbReference>
<evidence type="ECO:0000259" key="1">
    <source>
        <dbReference type="PROSITE" id="PS51166"/>
    </source>
</evidence>
<feature type="domain" description="CBM20" evidence="1">
    <location>
        <begin position="8"/>
        <end position="98"/>
    </location>
</feature>
<dbReference type="InterPro" id="IPR014756">
    <property type="entry name" value="Ig_E-set"/>
</dbReference>
<keyword evidence="3" id="KW-1185">Reference proteome</keyword>